<feature type="transmembrane region" description="Helical" evidence="7">
    <location>
        <begin position="122"/>
        <end position="140"/>
    </location>
</feature>
<keyword evidence="9" id="KW-1185">Reference proteome</keyword>
<accession>A0ABT8F367</accession>
<dbReference type="NCBIfam" id="TIGR00544">
    <property type="entry name" value="lgt"/>
    <property type="match status" value="1"/>
</dbReference>
<comment type="pathway">
    <text evidence="7">Protein modification; lipoprotein biosynthesis (diacylglyceryl transfer).</text>
</comment>
<evidence type="ECO:0000256" key="6">
    <source>
        <dbReference type="ARBA" id="ARBA00023136"/>
    </source>
</evidence>
<comment type="similarity">
    <text evidence="1 7">Belongs to the Lgt family.</text>
</comment>
<evidence type="ECO:0000256" key="1">
    <source>
        <dbReference type="ARBA" id="ARBA00007150"/>
    </source>
</evidence>
<feature type="transmembrane region" description="Helical" evidence="7">
    <location>
        <begin position="98"/>
        <end position="115"/>
    </location>
</feature>
<comment type="catalytic activity">
    <reaction evidence="7">
        <text>L-cysteinyl-[prolipoprotein] + a 1,2-diacyl-sn-glycero-3-phospho-(1'-sn-glycerol) = an S-1,2-diacyl-sn-glyceryl-L-cysteinyl-[prolipoprotein] + sn-glycerol 1-phosphate + H(+)</text>
        <dbReference type="Rhea" id="RHEA:56712"/>
        <dbReference type="Rhea" id="RHEA-COMP:14679"/>
        <dbReference type="Rhea" id="RHEA-COMP:14680"/>
        <dbReference type="ChEBI" id="CHEBI:15378"/>
        <dbReference type="ChEBI" id="CHEBI:29950"/>
        <dbReference type="ChEBI" id="CHEBI:57685"/>
        <dbReference type="ChEBI" id="CHEBI:64716"/>
        <dbReference type="ChEBI" id="CHEBI:140658"/>
        <dbReference type="EC" id="2.5.1.145"/>
    </reaction>
</comment>
<evidence type="ECO:0000256" key="3">
    <source>
        <dbReference type="ARBA" id="ARBA00022679"/>
    </source>
</evidence>
<comment type="subcellular location">
    <subcellularLocation>
        <location evidence="7">Cell membrane</location>
        <topology evidence="7">Multi-pass membrane protein</topology>
    </subcellularLocation>
</comment>
<keyword evidence="5 7" id="KW-1133">Transmembrane helix</keyword>
<gene>
    <name evidence="7 8" type="primary">lgt</name>
    <name evidence="8" type="ORF">QWY31_05245</name>
</gene>
<feature type="transmembrane region" description="Helical" evidence="7">
    <location>
        <begin position="334"/>
        <end position="352"/>
    </location>
</feature>
<evidence type="ECO:0000256" key="2">
    <source>
        <dbReference type="ARBA" id="ARBA00022475"/>
    </source>
</evidence>
<feature type="transmembrane region" description="Helical" evidence="7">
    <location>
        <begin position="270"/>
        <end position="289"/>
    </location>
</feature>
<proteinExistence type="inferred from homology"/>
<keyword evidence="6 7" id="KW-0472">Membrane</keyword>
<dbReference type="EC" id="2.5.1.145" evidence="7"/>
<feature type="transmembrane region" description="Helical" evidence="7">
    <location>
        <begin position="57"/>
        <end position="78"/>
    </location>
</feature>
<dbReference type="Proteomes" id="UP001168552">
    <property type="component" value="Unassembled WGS sequence"/>
</dbReference>
<keyword evidence="3 7" id="KW-0808">Transferase</keyword>
<keyword evidence="4 7" id="KW-0812">Transmembrane</keyword>
<evidence type="ECO:0000256" key="7">
    <source>
        <dbReference type="HAMAP-Rule" id="MF_01147"/>
    </source>
</evidence>
<feature type="binding site" evidence="7">
    <location>
        <position position="141"/>
    </location>
    <ligand>
        <name>a 1,2-diacyl-sn-glycero-3-phospho-(1'-sn-glycerol)</name>
        <dbReference type="ChEBI" id="CHEBI:64716"/>
    </ligand>
</feature>
<name>A0ABT8F367_9BACT</name>
<evidence type="ECO:0000256" key="4">
    <source>
        <dbReference type="ARBA" id="ARBA00022692"/>
    </source>
</evidence>
<evidence type="ECO:0000313" key="8">
    <source>
        <dbReference type="EMBL" id="MDN4164895.1"/>
    </source>
</evidence>
<dbReference type="GO" id="GO:0008961">
    <property type="term" value="F:phosphatidylglycerol-prolipoprotein diacylglyceryl transferase activity"/>
    <property type="evidence" value="ECO:0007669"/>
    <property type="project" value="UniProtKB-EC"/>
</dbReference>
<dbReference type="PANTHER" id="PTHR30589:SF0">
    <property type="entry name" value="PHOSPHATIDYLGLYCEROL--PROLIPOPROTEIN DIACYLGLYCERYL TRANSFERASE"/>
    <property type="match status" value="1"/>
</dbReference>
<keyword evidence="2 7" id="KW-1003">Cell membrane</keyword>
<evidence type="ECO:0000313" key="9">
    <source>
        <dbReference type="Proteomes" id="UP001168552"/>
    </source>
</evidence>
<dbReference type="InterPro" id="IPR001640">
    <property type="entry name" value="Lgt"/>
</dbReference>
<feature type="transmembrane region" description="Helical" evidence="7">
    <location>
        <begin position="25"/>
        <end position="45"/>
    </location>
</feature>
<evidence type="ECO:0000256" key="5">
    <source>
        <dbReference type="ARBA" id="ARBA00022989"/>
    </source>
</evidence>
<comment type="caution">
    <text evidence="8">The sequence shown here is derived from an EMBL/GenBank/DDBJ whole genome shotgun (WGS) entry which is preliminary data.</text>
</comment>
<dbReference type="HAMAP" id="MF_01147">
    <property type="entry name" value="Lgt"/>
    <property type="match status" value="1"/>
</dbReference>
<dbReference type="PANTHER" id="PTHR30589">
    <property type="entry name" value="PROLIPOPROTEIN DIACYLGLYCERYL TRANSFERASE"/>
    <property type="match status" value="1"/>
</dbReference>
<sequence>MNTLSFIVWSPDPALVHIFGLEIRYYGLLFALGFILSQQIMYYIFKKEGKPEAEVDSLTFYMIIATVIGARLGHVLFYEPDKYLSNPIDILKIWEGGLASHGATIGILLAIWIYSRKKKTSYLWVLDRIVIVVALTGALIRTGNFMNSEIIGKPTDTQNGVVFAHQIERSLQYNTQAIEAVSTNKGSHSAPTPYAPIEVKVTFTQGNQEAAIRNYIEKEIKRLFVQLAQTDEPHIVFSGDDSLNYTLSQSQGKYTATIQLNGIVRHPAQLYEAFSCILLFIGLFLLWNLKREKSPEGMLFGIFLIILFSLRFLYEFLKENQVDFEDSLNFNMGQILSIPLVLAGVFILIRAFNNVGKPLK</sequence>
<dbReference type="EMBL" id="JAUHJS010000002">
    <property type="protein sequence ID" value="MDN4164895.1"/>
    <property type="molecule type" value="Genomic_DNA"/>
</dbReference>
<dbReference type="PROSITE" id="PS01311">
    <property type="entry name" value="LGT"/>
    <property type="match status" value="1"/>
</dbReference>
<dbReference type="RefSeq" id="WP_320003419.1">
    <property type="nucleotide sequence ID" value="NZ_JAUHJS010000002.1"/>
</dbReference>
<comment type="function">
    <text evidence="7">Catalyzes the transfer of the diacylglyceryl group from phosphatidylglycerol to the sulfhydryl group of the N-terminal cysteine of a prolipoprotein, the first step in the formation of mature lipoproteins.</text>
</comment>
<organism evidence="8 9">
    <name type="scientific">Shiella aurantiaca</name>
    <dbReference type="NCBI Taxonomy" id="3058365"/>
    <lineage>
        <taxon>Bacteria</taxon>
        <taxon>Pseudomonadati</taxon>
        <taxon>Bacteroidota</taxon>
        <taxon>Cytophagia</taxon>
        <taxon>Cytophagales</taxon>
        <taxon>Shiellaceae</taxon>
        <taxon>Shiella</taxon>
    </lineage>
</organism>
<dbReference type="Pfam" id="PF01790">
    <property type="entry name" value="LGT"/>
    <property type="match status" value="1"/>
</dbReference>
<reference evidence="8" key="1">
    <citation type="submission" date="2023-06" db="EMBL/GenBank/DDBJ databases">
        <title>Cytophagales bacterium Strain LB-30, isolated from soil.</title>
        <authorList>
            <person name="Liu B."/>
        </authorList>
    </citation>
    <scope>NUCLEOTIDE SEQUENCE</scope>
    <source>
        <strain evidence="8">LB-30</strain>
    </source>
</reference>
<protein>
    <recommendedName>
        <fullName evidence="7">Phosphatidylglycerol--prolipoprotein diacylglyceryl transferase</fullName>
        <ecNumber evidence="7">2.5.1.145</ecNumber>
    </recommendedName>
</protein>
<feature type="transmembrane region" description="Helical" evidence="7">
    <location>
        <begin position="296"/>
        <end position="314"/>
    </location>
</feature>